<dbReference type="PRINTS" id="PR00080">
    <property type="entry name" value="SDRFAMILY"/>
</dbReference>
<evidence type="ECO:0000313" key="4">
    <source>
        <dbReference type="Proteomes" id="UP000594042"/>
    </source>
</evidence>
<dbReference type="PANTHER" id="PTHR43157">
    <property type="entry name" value="PHOSPHATIDYLINOSITOL-GLYCAN BIOSYNTHESIS CLASS F PROTEIN-RELATED"/>
    <property type="match status" value="1"/>
</dbReference>
<dbReference type="GO" id="GO:0016491">
    <property type="term" value="F:oxidoreductase activity"/>
    <property type="evidence" value="ECO:0007669"/>
    <property type="project" value="UniProtKB-KW"/>
</dbReference>
<accession>A0A7G1HVU5</accession>
<dbReference type="InterPro" id="IPR036291">
    <property type="entry name" value="NAD(P)-bd_dom_sf"/>
</dbReference>
<comment type="similarity">
    <text evidence="2">Belongs to the short-chain dehydrogenases/reductases (SDR) family.</text>
</comment>
<dbReference type="Gene3D" id="3.40.50.720">
    <property type="entry name" value="NAD(P)-binding Rossmann-like Domain"/>
    <property type="match status" value="1"/>
</dbReference>
<keyword evidence="4" id="KW-1185">Reference proteome</keyword>
<dbReference type="PRINTS" id="PR00081">
    <property type="entry name" value="GDHRDH"/>
</dbReference>
<dbReference type="EMBL" id="AP023322">
    <property type="protein sequence ID" value="BCI63163.1"/>
    <property type="molecule type" value="Genomic_DNA"/>
</dbReference>
<dbReference type="AlphaFoldDB" id="A0A7G1HVU5"/>
<protein>
    <submittedName>
        <fullName evidence="3">Oxidoreductase</fullName>
    </submittedName>
</protein>
<proteinExistence type="inferred from homology"/>
<name>A0A7G1HVU5_9BACT</name>
<dbReference type="Pfam" id="PF00106">
    <property type="entry name" value="adh_short"/>
    <property type="match status" value="1"/>
</dbReference>
<dbReference type="RefSeq" id="WP_055096704.1">
    <property type="nucleotide sequence ID" value="NZ_AP023322.1"/>
</dbReference>
<dbReference type="KEGG" id="copr:Cop2CBH44_15160"/>
<evidence type="ECO:0000256" key="2">
    <source>
        <dbReference type="RuleBase" id="RU000363"/>
    </source>
</evidence>
<dbReference type="Proteomes" id="UP000594042">
    <property type="component" value="Chromosome"/>
</dbReference>
<gene>
    <name evidence="3" type="ORF">Cop2CBH44_15160</name>
</gene>
<dbReference type="SUPFAM" id="SSF51735">
    <property type="entry name" value="NAD(P)-binding Rossmann-fold domains"/>
    <property type="match status" value="1"/>
</dbReference>
<organism evidence="3 4">
    <name type="scientific">Coprobacter secundus subsp. similis</name>
    <dbReference type="NCBI Taxonomy" id="2751153"/>
    <lineage>
        <taxon>Bacteria</taxon>
        <taxon>Pseudomonadati</taxon>
        <taxon>Bacteroidota</taxon>
        <taxon>Bacteroidia</taxon>
        <taxon>Bacteroidales</taxon>
        <taxon>Barnesiellaceae</taxon>
        <taxon>Coprobacter</taxon>
    </lineage>
</organism>
<reference evidence="4" key="1">
    <citation type="submission" date="2020-07" db="EMBL/GenBank/DDBJ databases">
        <title>Complete genome sequencing of Coprobacter sp. strain 2CBH44.</title>
        <authorList>
            <person name="Sakamoto M."/>
            <person name="Murakami T."/>
            <person name="Mori H."/>
        </authorList>
    </citation>
    <scope>NUCLEOTIDE SEQUENCE [LARGE SCALE GENOMIC DNA]</scope>
    <source>
        <strain evidence="4">2CBH44</strain>
    </source>
</reference>
<keyword evidence="1" id="KW-0560">Oxidoreductase</keyword>
<sequence length="280" mass="31846">MENKGYIIITGANGGMGASLTESLIRSGYRVLMACRNIEKGEEIKKRLVSLYGGADIKLYTLDLASFNSIKSFTEQLYEDKIRITALINNAGIMNRDFLLTADGFEQNLGVNYIGTYLLTRRVIPLLEEGGHIINTGSLTYQIGKINSKMFIPDKEHYTRFGTYGISKQAVILFTLELAERLKGEKIIVNAVDPGVVDTGIITMHRWFDPIVDWIFRPIIRTPAQGVERTLLLVTDKVDCNQSGIYWGRYRPVMISPKVLNNPYRWRLWNDTEKIVSKWL</sequence>
<evidence type="ECO:0000256" key="1">
    <source>
        <dbReference type="ARBA" id="ARBA00023002"/>
    </source>
</evidence>
<evidence type="ECO:0000313" key="3">
    <source>
        <dbReference type="EMBL" id="BCI63163.1"/>
    </source>
</evidence>
<dbReference type="PANTHER" id="PTHR43157:SF31">
    <property type="entry name" value="PHOSPHATIDYLINOSITOL-GLYCAN BIOSYNTHESIS CLASS F PROTEIN"/>
    <property type="match status" value="1"/>
</dbReference>
<dbReference type="InterPro" id="IPR002347">
    <property type="entry name" value="SDR_fam"/>
</dbReference>